<keyword evidence="15" id="KW-1185">Reference proteome</keyword>
<evidence type="ECO:0000256" key="8">
    <source>
        <dbReference type="ARBA" id="ARBA00022801"/>
    </source>
</evidence>
<accession>A0A2T0RCN0</accession>
<dbReference type="AlphaFoldDB" id="A0A2T0RCN0"/>
<sequence>MSDIDVGKSPGTRGDGGVTSTVMTTFGGNRLSALLATGAAVLVTAVGGVSPAYAGGAPPSPGSAGLGDRLYPLLGNGGYDVKNYDLRVRYPKKDPKQTVTGEVTITAVATQNLSRFDLDFGGDSAGKVTVNGRPATYTRSGDELVITPRHYLAKGKPFRVTVSGFTATPIPANADAPAGFVSTPDGTIMAGQPDQSHQFFPSNDHPRDMATYTITLTAPAGWAAIANGRHLGDRTRDGYVSSVYRESRPMASELIQAVVGDFVVQTRPAAAGVPVRDVVPRRLAKTLLPKADVERSQLEWMVGKVGPYPFENYGSLVIDANLGFALETQTLSLYDTGLFGAPTYFLNPIMTHELAHQWFGDSVAPRSWSDVWQNEGHATWYELLYADATGDLKKYTGAATLDAYFRSVYARGDEFRRDYGPVARPAGSDSIWDVFNPNVYDGGALVLYALRQKIGAPRFQALERTWVAEYRGRSASTQDFIALASRVSGRDLRGFLNAWLYGTSTPPMPGHPDWTVEPPAAAKAGVLNSRPRPGNWR</sequence>
<evidence type="ECO:0000256" key="5">
    <source>
        <dbReference type="ARBA" id="ARBA00015611"/>
    </source>
</evidence>
<dbReference type="Gene3D" id="1.10.390.10">
    <property type="entry name" value="Neutral Protease Domain 2"/>
    <property type="match status" value="1"/>
</dbReference>
<dbReference type="InterPro" id="IPR027268">
    <property type="entry name" value="Peptidase_M4/M1_CTD_sf"/>
</dbReference>
<dbReference type="PRINTS" id="PR00756">
    <property type="entry name" value="ALADIPTASE"/>
</dbReference>
<dbReference type="InterPro" id="IPR042097">
    <property type="entry name" value="Aminopeptidase_N-like_N_sf"/>
</dbReference>
<comment type="cofactor">
    <cofactor evidence="2">
        <name>Zn(2+)</name>
        <dbReference type="ChEBI" id="CHEBI:29105"/>
    </cofactor>
</comment>
<comment type="caution">
    <text evidence="14">The sequence shown here is derived from an EMBL/GenBank/DDBJ whole genome shotgun (WGS) entry which is preliminary data.</text>
</comment>
<dbReference type="SUPFAM" id="SSF63737">
    <property type="entry name" value="Leukotriene A4 hydrolase N-terminal domain"/>
    <property type="match status" value="1"/>
</dbReference>
<evidence type="ECO:0000256" key="2">
    <source>
        <dbReference type="ARBA" id="ARBA00001947"/>
    </source>
</evidence>
<evidence type="ECO:0000256" key="12">
    <source>
        <dbReference type="ARBA" id="ARBA00031533"/>
    </source>
</evidence>
<dbReference type="GO" id="GO:0006508">
    <property type="term" value="P:proteolysis"/>
    <property type="evidence" value="ECO:0007669"/>
    <property type="project" value="UniProtKB-KW"/>
</dbReference>
<keyword evidence="7" id="KW-0479">Metal-binding</keyword>
<keyword evidence="8" id="KW-0378">Hydrolase</keyword>
<evidence type="ECO:0000256" key="6">
    <source>
        <dbReference type="ARBA" id="ARBA00022670"/>
    </source>
</evidence>
<dbReference type="GO" id="GO:0008237">
    <property type="term" value="F:metallopeptidase activity"/>
    <property type="evidence" value="ECO:0007669"/>
    <property type="project" value="UniProtKB-KW"/>
</dbReference>
<dbReference type="Gene3D" id="2.60.40.1730">
    <property type="entry name" value="tricorn interacting facor f3 domain"/>
    <property type="match status" value="1"/>
</dbReference>
<dbReference type="SUPFAM" id="SSF55486">
    <property type="entry name" value="Metalloproteases ('zincins'), catalytic domain"/>
    <property type="match status" value="1"/>
</dbReference>
<evidence type="ECO:0000256" key="9">
    <source>
        <dbReference type="ARBA" id="ARBA00022833"/>
    </source>
</evidence>
<evidence type="ECO:0000259" key="13">
    <source>
        <dbReference type="Pfam" id="PF01433"/>
    </source>
</evidence>
<keyword evidence="6" id="KW-0645">Protease</keyword>
<evidence type="ECO:0000256" key="4">
    <source>
        <dbReference type="ARBA" id="ARBA00012564"/>
    </source>
</evidence>
<dbReference type="Proteomes" id="UP000239209">
    <property type="component" value="Unassembled WGS sequence"/>
</dbReference>
<evidence type="ECO:0000256" key="7">
    <source>
        <dbReference type="ARBA" id="ARBA00022723"/>
    </source>
</evidence>
<gene>
    <name evidence="14" type="ORF">CLV70_1414</name>
</gene>
<evidence type="ECO:0000256" key="11">
    <source>
        <dbReference type="ARBA" id="ARBA00029811"/>
    </source>
</evidence>
<dbReference type="PANTHER" id="PTHR11533:SF297">
    <property type="entry name" value="AMINOPEPTIDASE N"/>
    <property type="match status" value="1"/>
</dbReference>
<dbReference type="InterPro" id="IPR050344">
    <property type="entry name" value="Peptidase_M1_aminopeptidases"/>
</dbReference>
<dbReference type="GO" id="GO:0016285">
    <property type="term" value="F:alanyl aminopeptidase activity"/>
    <property type="evidence" value="ECO:0007669"/>
    <property type="project" value="UniProtKB-EC"/>
</dbReference>
<dbReference type="PANTHER" id="PTHR11533">
    <property type="entry name" value="PROTEASE M1 ZINC METALLOPROTEASE"/>
    <property type="match status" value="1"/>
</dbReference>
<proteinExistence type="inferred from homology"/>
<evidence type="ECO:0000256" key="1">
    <source>
        <dbReference type="ARBA" id="ARBA00000098"/>
    </source>
</evidence>
<dbReference type="GO" id="GO:0008270">
    <property type="term" value="F:zinc ion binding"/>
    <property type="evidence" value="ECO:0007669"/>
    <property type="project" value="InterPro"/>
</dbReference>
<comment type="catalytic activity">
    <reaction evidence="1">
        <text>Release of an N-terminal amino acid, Xaa-|-Yaa- from a peptide, amide or arylamide. Xaa is preferably Ala, but may be most amino acids including Pro (slow action). When a terminal hydrophobic residue is followed by a prolyl residue, the two may be released as an intact Xaa-Pro dipeptide.</text>
        <dbReference type="EC" id="3.4.11.2"/>
    </reaction>
</comment>
<evidence type="ECO:0000313" key="14">
    <source>
        <dbReference type="EMBL" id="PRY18925.1"/>
    </source>
</evidence>
<dbReference type="EC" id="3.4.11.2" evidence="4"/>
<evidence type="ECO:0000256" key="10">
    <source>
        <dbReference type="ARBA" id="ARBA00023049"/>
    </source>
</evidence>
<keyword evidence="10" id="KW-0482">Metalloprotease</keyword>
<dbReference type="InterPro" id="IPR014782">
    <property type="entry name" value="Peptidase_M1_dom"/>
</dbReference>
<feature type="domain" description="Peptidase M1 membrane alanine aminopeptidase" evidence="13">
    <location>
        <begin position="346"/>
        <end position="499"/>
    </location>
</feature>
<dbReference type="CDD" id="cd09603">
    <property type="entry name" value="M1_APN_like"/>
    <property type="match status" value="1"/>
</dbReference>
<dbReference type="EMBL" id="PVZG01000041">
    <property type="protein sequence ID" value="PRY18925.1"/>
    <property type="molecule type" value="Genomic_DNA"/>
</dbReference>
<comment type="similarity">
    <text evidence="3">Belongs to the peptidase M1 family.</text>
</comment>
<evidence type="ECO:0000256" key="3">
    <source>
        <dbReference type="ARBA" id="ARBA00010136"/>
    </source>
</evidence>
<name>A0A2T0RCN0_9ACTN</name>
<dbReference type="InterPro" id="IPR001930">
    <property type="entry name" value="Peptidase_M1"/>
</dbReference>
<reference evidence="14 15" key="1">
    <citation type="submission" date="2018-03" db="EMBL/GenBank/DDBJ databases">
        <title>Genomic Encyclopedia of Archaeal and Bacterial Type Strains, Phase II (KMG-II): from individual species to whole genera.</title>
        <authorList>
            <person name="Goeker M."/>
        </authorList>
    </citation>
    <scope>NUCLEOTIDE SEQUENCE [LARGE SCALE GENOMIC DNA]</scope>
    <source>
        <strain evidence="14 15">DSM 45348</strain>
    </source>
</reference>
<organism evidence="14 15">
    <name type="scientific">Pseudosporangium ferrugineum</name>
    <dbReference type="NCBI Taxonomy" id="439699"/>
    <lineage>
        <taxon>Bacteria</taxon>
        <taxon>Bacillati</taxon>
        <taxon>Actinomycetota</taxon>
        <taxon>Actinomycetes</taxon>
        <taxon>Micromonosporales</taxon>
        <taxon>Micromonosporaceae</taxon>
        <taxon>Pseudosporangium</taxon>
    </lineage>
</organism>
<evidence type="ECO:0000313" key="15">
    <source>
        <dbReference type="Proteomes" id="UP000239209"/>
    </source>
</evidence>
<dbReference type="Pfam" id="PF01433">
    <property type="entry name" value="Peptidase_M1"/>
    <property type="match status" value="1"/>
</dbReference>
<protein>
    <recommendedName>
        <fullName evidence="5">Aminopeptidase N</fullName>
        <ecNumber evidence="4">3.4.11.2</ecNumber>
    </recommendedName>
    <alternativeName>
        <fullName evidence="11">Alanine aminopeptidase</fullName>
    </alternativeName>
    <alternativeName>
        <fullName evidence="12">Lysyl aminopeptidase</fullName>
    </alternativeName>
</protein>
<keyword evidence="9" id="KW-0862">Zinc</keyword>